<reference evidence="1" key="1">
    <citation type="submission" date="2022-02" db="EMBL/GenBank/DDBJ databases">
        <title>Plant Genome Project.</title>
        <authorList>
            <person name="Zhang R.-G."/>
        </authorList>
    </citation>
    <scope>NUCLEOTIDE SEQUENCE</scope>
    <source>
        <strain evidence="1">AT1</strain>
    </source>
</reference>
<comment type="caution">
    <text evidence="1">The sequence shown here is derived from an EMBL/GenBank/DDBJ whole genome shotgun (WGS) entry which is preliminary data.</text>
</comment>
<sequence length="112" mass="12616">MEESTGSRTKRAEKTSLASLRWHDRLRAWRSKQESQARYPTTGHMASMAMKTPLPINPSADDESWPRATPQSLILSPPKPAQIAATPSSNRIKRRTLTTSCHHATPLQKNER</sequence>
<gene>
    <name evidence="1" type="ORF">RHMOL_Rhmol04G0200800</name>
</gene>
<proteinExistence type="predicted"/>
<keyword evidence="2" id="KW-1185">Reference proteome</keyword>
<dbReference type="Proteomes" id="UP001062846">
    <property type="component" value="Chromosome 4"/>
</dbReference>
<name>A0ACC0P420_RHOML</name>
<organism evidence="1 2">
    <name type="scientific">Rhododendron molle</name>
    <name type="common">Chinese azalea</name>
    <name type="synonym">Azalea mollis</name>
    <dbReference type="NCBI Taxonomy" id="49168"/>
    <lineage>
        <taxon>Eukaryota</taxon>
        <taxon>Viridiplantae</taxon>
        <taxon>Streptophyta</taxon>
        <taxon>Embryophyta</taxon>
        <taxon>Tracheophyta</taxon>
        <taxon>Spermatophyta</taxon>
        <taxon>Magnoliopsida</taxon>
        <taxon>eudicotyledons</taxon>
        <taxon>Gunneridae</taxon>
        <taxon>Pentapetalae</taxon>
        <taxon>asterids</taxon>
        <taxon>Ericales</taxon>
        <taxon>Ericaceae</taxon>
        <taxon>Ericoideae</taxon>
        <taxon>Rhodoreae</taxon>
        <taxon>Rhododendron</taxon>
    </lineage>
</organism>
<evidence type="ECO:0000313" key="2">
    <source>
        <dbReference type="Proteomes" id="UP001062846"/>
    </source>
</evidence>
<dbReference type="EMBL" id="CM046391">
    <property type="protein sequence ID" value="KAI8559779.1"/>
    <property type="molecule type" value="Genomic_DNA"/>
</dbReference>
<accession>A0ACC0P420</accession>
<protein>
    <submittedName>
        <fullName evidence="1">Uncharacterized protein</fullName>
    </submittedName>
</protein>
<evidence type="ECO:0000313" key="1">
    <source>
        <dbReference type="EMBL" id="KAI8559779.1"/>
    </source>
</evidence>